<feature type="domain" description="HpcH/HpaI aldolase/citrate lyase" evidence="4">
    <location>
        <begin position="5"/>
        <end position="203"/>
    </location>
</feature>
<evidence type="ECO:0000256" key="2">
    <source>
        <dbReference type="ARBA" id="ARBA00022723"/>
    </source>
</evidence>
<accession>A0ABS9CV24</accession>
<keyword evidence="2" id="KW-0479">Metal-binding</keyword>
<evidence type="ECO:0000259" key="4">
    <source>
        <dbReference type="Pfam" id="PF03328"/>
    </source>
</evidence>
<proteinExistence type="inferred from homology"/>
<dbReference type="InterPro" id="IPR005000">
    <property type="entry name" value="Aldolase/citrate-lyase_domain"/>
</dbReference>
<organism evidence="5 6">
    <name type="scientific">Octadecabacter dasysiphoniae</name>
    <dbReference type="NCBI Taxonomy" id="2909341"/>
    <lineage>
        <taxon>Bacteria</taxon>
        <taxon>Pseudomonadati</taxon>
        <taxon>Pseudomonadota</taxon>
        <taxon>Alphaproteobacteria</taxon>
        <taxon>Rhodobacterales</taxon>
        <taxon>Roseobacteraceae</taxon>
        <taxon>Octadecabacter</taxon>
    </lineage>
</organism>
<reference evidence="5 6" key="1">
    <citation type="submission" date="2022-01" db="EMBL/GenBank/DDBJ databases">
        <title>Octadecabacter sp. nov., isolated from a marine alga.</title>
        <authorList>
            <person name="Jin M.S."/>
            <person name="Kim H.M."/>
            <person name="Han D.M."/>
            <person name="Jung J.J."/>
            <person name="Jeon C.O."/>
        </authorList>
    </citation>
    <scope>NUCLEOTIDE SEQUENCE [LARGE SCALE GENOMIC DNA]</scope>
    <source>
        <strain evidence="5 6">G9-8</strain>
    </source>
</reference>
<evidence type="ECO:0000256" key="1">
    <source>
        <dbReference type="ARBA" id="ARBA00005568"/>
    </source>
</evidence>
<dbReference type="SUPFAM" id="SSF51621">
    <property type="entry name" value="Phosphoenolpyruvate/pyruvate domain"/>
    <property type="match status" value="1"/>
</dbReference>
<protein>
    <submittedName>
        <fullName evidence="5">Aldolase/citrate lyase family protein</fullName>
    </submittedName>
</protein>
<evidence type="ECO:0000313" key="5">
    <source>
        <dbReference type="EMBL" id="MCF2870046.1"/>
    </source>
</evidence>
<dbReference type="Gene3D" id="3.20.20.60">
    <property type="entry name" value="Phosphoenolpyruvate-binding domains"/>
    <property type="match status" value="1"/>
</dbReference>
<dbReference type="EMBL" id="JAKGAQ010000001">
    <property type="protein sequence ID" value="MCF2870046.1"/>
    <property type="molecule type" value="Genomic_DNA"/>
</dbReference>
<keyword evidence="6" id="KW-1185">Reference proteome</keyword>
<dbReference type="InterPro" id="IPR040442">
    <property type="entry name" value="Pyrv_kinase-like_dom_sf"/>
</dbReference>
<dbReference type="PANTHER" id="PTHR30502">
    <property type="entry name" value="2-KETO-3-DEOXY-L-RHAMNONATE ALDOLASE"/>
    <property type="match status" value="1"/>
</dbReference>
<dbReference type="GO" id="GO:0016829">
    <property type="term" value="F:lyase activity"/>
    <property type="evidence" value="ECO:0007669"/>
    <property type="project" value="UniProtKB-KW"/>
</dbReference>
<comment type="similarity">
    <text evidence="1">Belongs to the HpcH/HpaI aldolase family.</text>
</comment>
<evidence type="ECO:0000256" key="3">
    <source>
        <dbReference type="ARBA" id="ARBA00023239"/>
    </source>
</evidence>
<evidence type="ECO:0000313" key="6">
    <source>
        <dbReference type="Proteomes" id="UP001200557"/>
    </source>
</evidence>
<name>A0ABS9CV24_9RHOB</name>
<comment type="caution">
    <text evidence="5">The sequence shown here is derived from an EMBL/GenBank/DDBJ whole genome shotgun (WGS) entry which is preliminary data.</text>
</comment>
<keyword evidence="3 5" id="KW-0456">Lyase</keyword>
<dbReference type="InterPro" id="IPR015813">
    <property type="entry name" value="Pyrv/PenolPyrv_kinase-like_dom"/>
</dbReference>
<sequence length="237" mass="24766">MASTFVKTAEVTVVEVLATSGLDFIVLDGEHAGFDRGRLDACLAVCRALDFPAMVRISSGSEENILMALDAGAVGVVVPHVDCVAKAQAIAKAAHFGRGGRGFAGSTRWAGFTMQSMGEVLDQDGQTIVMAQIEEPEGVEACEEIAAIDGIDALFAGPADLTVGYGHRSQDNPDLPMALERVGKACAANGKAFVSWVPDAAKAADWAQYQMTGFVVASEHTWMRQGAIAAAKGIHAI</sequence>
<dbReference type="InterPro" id="IPR050251">
    <property type="entry name" value="HpcH-HpaI_aldolase"/>
</dbReference>
<dbReference type="Pfam" id="PF03328">
    <property type="entry name" value="HpcH_HpaI"/>
    <property type="match status" value="1"/>
</dbReference>
<gene>
    <name evidence="5" type="ORF">L0664_03110</name>
</gene>
<dbReference type="PANTHER" id="PTHR30502:SF0">
    <property type="entry name" value="PHOSPHOENOLPYRUVATE CARBOXYLASE FAMILY PROTEIN"/>
    <property type="match status" value="1"/>
</dbReference>
<dbReference type="Proteomes" id="UP001200557">
    <property type="component" value="Unassembled WGS sequence"/>
</dbReference>